<evidence type="ECO:0000256" key="3">
    <source>
        <dbReference type="ARBA" id="ARBA00022801"/>
    </source>
</evidence>
<sequence length="324" mass="36835">MPPEPLTGEEVLQMVEGINYKRGSKNGRSVGENDGDRVCWKKKSKFFDIEYCKYLPVRHVLDVMDIEKNIWNSIIGTLLEIPGKNKDGIAAWLWAQQIKNTSLKNFSKLDLPPTLLALCQYSETKLKALNETVRVNILEEVFGYEHDTYILDEDILQLASMVDIESTVIKVKHLFDYLKMANMVNLVGLVNHGQVSAQSGKLSHRSKHLADHLKKANGDQFFLAPYNPGGHWVLAIVRQDQEMVYYMDSLPNSSVDEDLGNIVNTAIKMYTSHVGKQSRELAIWKTLHGTPGQPTNVECGYYVIRFMRNIIHDPALAFEKKVKN</sequence>
<name>A0AAD4WVN8_PRUDU</name>
<dbReference type="GO" id="GO:0006508">
    <property type="term" value="P:proteolysis"/>
    <property type="evidence" value="ECO:0007669"/>
    <property type="project" value="UniProtKB-KW"/>
</dbReference>
<evidence type="ECO:0000256" key="2">
    <source>
        <dbReference type="ARBA" id="ARBA00022670"/>
    </source>
</evidence>
<keyword evidence="2" id="KW-0645">Protease</keyword>
<dbReference type="EMBL" id="JAJFAZ020000001">
    <property type="protein sequence ID" value="KAI5350068.1"/>
    <property type="molecule type" value="Genomic_DNA"/>
</dbReference>
<evidence type="ECO:0000259" key="4">
    <source>
        <dbReference type="PROSITE" id="PS50600"/>
    </source>
</evidence>
<dbReference type="Gene3D" id="3.40.395.10">
    <property type="entry name" value="Adenoviral Proteinase, Chain A"/>
    <property type="match status" value="1"/>
</dbReference>
<evidence type="ECO:0000313" key="6">
    <source>
        <dbReference type="Proteomes" id="UP001054821"/>
    </source>
</evidence>
<protein>
    <recommendedName>
        <fullName evidence="4">Ubiquitin-like protease family profile domain-containing protein</fullName>
    </recommendedName>
</protein>
<accession>A0AAD4WVN8</accession>
<dbReference type="PANTHER" id="PTHR33018:SF31">
    <property type="entry name" value="TRANSPOSASE, PTTA_EN_SPM, PLANT"/>
    <property type="match status" value="1"/>
</dbReference>
<dbReference type="InterPro" id="IPR003653">
    <property type="entry name" value="Peptidase_C48_C"/>
</dbReference>
<feature type="domain" description="Ubiquitin-like protease family profile" evidence="4">
    <location>
        <begin position="119"/>
        <end position="310"/>
    </location>
</feature>
<dbReference type="GO" id="GO:0008234">
    <property type="term" value="F:cysteine-type peptidase activity"/>
    <property type="evidence" value="ECO:0007669"/>
    <property type="project" value="InterPro"/>
</dbReference>
<dbReference type="Proteomes" id="UP001054821">
    <property type="component" value="Chromosome 1"/>
</dbReference>
<reference evidence="5 6" key="1">
    <citation type="journal article" date="2022" name="G3 (Bethesda)">
        <title>Whole-genome sequence and methylome profiling of the almond [Prunus dulcis (Mill.) D.A. Webb] cultivar 'Nonpareil'.</title>
        <authorList>
            <person name="D'Amico-Willman K.M."/>
            <person name="Ouma W.Z."/>
            <person name="Meulia T."/>
            <person name="Sideli G.M."/>
            <person name="Gradziel T.M."/>
            <person name="Fresnedo-Ramirez J."/>
        </authorList>
    </citation>
    <scope>NUCLEOTIDE SEQUENCE [LARGE SCALE GENOMIC DNA]</scope>
    <source>
        <strain evidence="5">Clone GOH B32 T37-40</strain>
    </source>
</reference>
<dbReference type="SUPFAM" id="SSF54001">
    <property type="entry name" value="Cysteine proteinases"/>
    <property type="match status" value="1"/>
</dbReference>
<evidence type="ECO:0000256" key="1">
    <source>
        <dbReference type="ARBA" id="ARBA00005234"/>
    </source>
</evidence>
<dbReference type="InterPro" id="IPR038765">
    <property type="entry name" value="Papain-like_cys_pep_sf"/>
</dbReference>
<gene>
    <name evidence="5" type="ORF">L3X38_002959</name>
</gene>
<dbReference type="PROSITE" id="PS50600">
    <property type="entry name" value="ULP_PROTEASE"/>
    <property type="match status" value="1"/>
</dbReference>
<comment type="caution">
    <text evidence="5">The sequence shown here is derived from an EMBL/GenBank/DDBJ whole genome shotgun (WGS) entry which is preliminary data.</text>
</comment>
<proteinExistence type="inferred from homology"/>
<keyword evidence="6" id="KW-1185">Reference proteome</keyword>
<dbReference type="PANTHER" id="PTHR33018">
    <property type="entry name" value="OS10G0338966 PROTEIN-RELATED"/>
    <property type="match status" value="1"/>
</dbReference>
<dbReference type="AlphaFoldDB" id="A0AAD4WVN8"/>
<dbReference type="Pfam" id="PF02902">
    <property type="entry name" value="Peptidase_C48"/>
    <property type="match status" value="1"/>
</dbReference>
<evidence type="ECO:0000313" key="5">
    <source>
        <dbReference type="EMBL" id="KAI5350068.1"/>
    </source>
</evidence>
<keyword evidence="3" id="KW-0378">Hydrolase</keyword>
<comment type="similarity">
    <text evidence="1">Belongs to the peptidase C48 family.</text>
</comment>
<organism evidence="5 6">
    <name type="scientific">Prunus dulcis</name>
    <name type="common">Almond</name>
    <name type="synonym">Amygdalus dulcis</name>
    <dbReference type="NCBI Taxonomy" id="3755"/>
    <lineage>
        <taxon>Eukaryota</taxon>
        <taxon>Viridiplantae</taxon>
        <taxon>Streptophyta</taxon>
        <taxon>Embryophyta</taxon>
        <taxon>Tracheophyta</taxon>
        <taxon>Spermatophyta</taxon>
        <taxon>Magnoliopsida</taxon>
        <taxon>eudicotyledons</taxon>
        <taxon>Gunneridae</taxon>
        <taxon>Pentapetalae</taxon>
        <taxon>rosids</taxon>
        <taxon>fabids</taxon>
        <taxon>Rosales</taxon>
        <taxon>Rosaceae</taxon>
        <taxon>Amygdaloideae</taxon>
        <taxon>Amygdaleae</taxon>
        <taxon>Prunus</taxon>
    </lineage>
</organism>